<dbReference type="Proteomes" id="UP001558632">
    <property type="component" value="Unassembled WGS sequence"/>
</dbReference>
<proteinExistence type="predicted"/>
<organism evidence="1 2">
    <name type="scientific">Trichinella spiralis</name>
    <name type="common">Trichina worm</name>
    <dbReference type="NCBI Taxonomy" id="6334"/>
    <lineage>
        <taxon>Eukaryota</taxon>
        <taxon>Metazoa</taxon>
        <taxon>Ecdysozoa</taxon>
        <taxon>Nematoda</taxon>
        <taxon>Enoplea</taxon>
        <taxon>Dorylaimia</taxon>
        <taxon>Trichinellida</taxon>
        <taxon>Trichinellidae</taxon>
        <taxon>Trichinella</taxon>
    </lineage>
</organism>
<gene>
    <name evidence="1" type="ORF">TSPI_01203</name>
</gene>
<protein>
    <submittedName>
        <fullName evidence="1">Small ribosomal subunit protein</fullName>
    </submittedName>
</protein>
<evidence type="ECO:0000313" key="2">
    <source>
        <dbReference type="Proteomes" id="UP001558632"/>
    </source>
</evidence>
<accession>A0ABR3KG52</accession>
<name>A0ABR3KG52_TRISP</name>
<evidence type="ECO:0000313" key="1">
    <source>
        <dbReference type="EMBL" id="KAL1237389.1"/>
    </source>
</evidence>
<comment type="caution">
    <text evidence="1">The sequence shown here is derived from an EMBL/GenBank/DDBJ whole genome shotgun (WGS) entry which is preliminary data.</text>
</comment>
<keyword evidence="2" id="KW-1185">Reference proteome</keyword>
<dbReference type="EMBL" id="JBEUSY010000348">
    <property type="protein sequence ID" value="KAL1237389.1"/>
    <property type="molecule type" value="Genomic_DNA"/>
</dbReference>
<reference evidence="1 2" key="1">
    <citation type="submission" date="2024-07" db="EMBL/GenBank/DDBJ databases">
        <title>Enhanced genomic and transcriptomic resources for Trichinella pseudospiralis and T. spiralis underpin the discovery of pronounced molecular differences between stages and species.</title>
        <authorList>
            <person name="Pasi K.K."/>
            <person name="La Rosa G."/>
            <person name="Gomez-Morales M.A."/>
            <person name="Tosini F."/>
            <person name="Sumanam S."/>
            <person name="Young N.D."/>
            <person name="Chang B.C."/>
            <person name="Robin G.B."/>
        </authorList>
    </citation>
    <scope>NUCLEOTIDE SEQUENCE [LARGE SCALE GENOMIC DNA]</scope>
    <source>
        <strain evidence="1">ISS534</strain>
    </source>
</reference>
<sequence length="99" mass="11754">MQWFKTTCTTCTCSSLRLRIIRTFYSVLTRAKKSLKNKLILIFDHLQSIFKNKRRRRTVYHQGLCGMNLLELVERDCTYCKIRKEMFVWGGLIGNDSVK</sequence>